<keyword evidence="9" id="KW-0560">Oxidoreductase</keyword>
<proteinExistence type="inferred from homology"/>
<evidence type="ECO:0000256" key="7">
    <source>
        <dbReference type="ARBA" id="ARBA00022643"/>
    </source>
</evidence>
<dbReference type="PANTHER" id="PTHR10578:SF104">
    <property type="entry name" value="CYTOCHROME B2, MITOCHONDRIAL-RELATED"/>
    <property type="match status" value="1"/>
</dbReference>
<dbReference type="FunFam" id="3.20.20.70:FF:000062">
    <property type="entry name" value="Cytochrome b2, mitochondrial, putative"/>
    <property type="match status" value="1"/>
</dbReference>
<dbReference type="InterPro" id="IPR037396">
    <property type="entry name" value="FMN_HAD"/>
</dbReference>
<comment type="cofactor">
    <cofactor evidence="2">
        <name>heme b</name>
        <dbReference type="ChEBI" id="CHEBI:60344"/>
    </cofactor>
</comment>
<dbReference type="SUPFAM" id="SSF51395">
    <property type="entry name" value="FMN-linked oxidoreductases"/>
    <property type="match status" value="1"/>
</dbReference>
<evidence type="ECO:0000256" key="13">
    <source>
        <dbReference type="ARBA" id="ARBA00061137"/>
    </source>
</evidence>
<dbReference type="SMART" id="SM01117">
    <property type="entry name" value="Cyt-b5"/>
    <property type="match status" value="1"/>
</dbReference>
<evidence type="ECO:0000256" key="4">
    <source>
        <dbReference type="ARBA" id="ARBA00011881"/>
    </source>
</evidence>
<evidence type="ECO:0000256" key="15">
    <source>
        <dbReference type="ARBA" id="ARBA00066458"/>
    </source>
</evidence>
<evidence type="ECO:0000256" key="16">
    <source>
        <dbReference type="ARBA" id="ARBA00068515"/>
    </source>
</evidence>
<evidence type="ECO:0000259" key="18">
    <source>
        <dbReference type="PROSITE" id="PS50255"/>
    </source>
</evidence>
<evidence type="ECO:0000256" key="17">
    <source>
        <dbReference type="SAM" id="MobiDB-lite"/>
    </source>
</evidence>
<feature type="compositionally biased region" description="Basic and acidic residues" evidence="17">
    <location>
        <begin position="499"/>
        <end position="509"/>
    </location>
</feature>
<comment type="subcellular location">
    <subcellularLocation>
        <location evidence="3">Mitochondrion intermembrane space</location>
    </subcellularLocation>
</comment>
<dbReference type="PROSITE" id="PS51349">
    <property type="entry name" value="FMN_HYDROXY_ACID_DH_2"/>
    <property type="match status" value="1"/>
</dbReference>
<dbReference type="Gene3D" id="3.10.120.10">
    <property type="entry name" value="Cytochrome b5-like heme/steroid binding domain"/>
    <property type="match status" value="1"/>
</dbReference>
<dbReference type="Gene3D" id="3.20.20.70">
    <property type="entry name" value="Aldolase class I"/>
    <property type="match status" value="1"/>
</dbReference>
<dbReference type="OrthoDB" id="1925334at2759"/>
<comment type="caution">
    <text evidence="20">The sequence shown here is derived from an EMBL/GenBank/DDBJ whole genome shotgun (WGS) entry which is preliminary data.</text>
</comment>
<dbReference type="GO" id="GO:0046872">
    <property type="term" value="F:metal ion binding"/>
    <property type="evidence" value="ECO:0007669"/>
    <property type="project" value="UniProtKB-KW"/>
</dbReference>
<keyword evidence="11" id="KW-0496">Mitochondrion</keyword>
<evidence type="ECO:0000256" key="9">
    <source>
        <dbReference type="ARBA" id="ARBA00023002"/>
    </source>
</evidence>
<dbReference type="InterPro" id="IPR001199">
    <property type="entry name" value="Cyt_B5-like_heme/steroid-bd"/>
</dbReference>
<accession>A0A9P4JIE3</accession>
<evidence type="ECO:0000256" key="5">
    <source>
        <dbReference type="ARBA" id="ARBA00022617"/>
    </source>
</evidence>
<dbReference type="PANTHER" id="PTHR10578">
    <property type="entry name" value="S -2-HYDROXY-ACID OXIDASE-RELATED"/>
    <property type="match status" value="1"/>
</dbReference>
<evidence type="ECO:0000256" key="6">
    <source>
        <dbReference type="ARBA" id="ARBA00022630"/>
    </source>
</evidence>
<evidence type="ECO:0000256" key="8">
    <source>
        <dbReference type="ARBA" id="ARBA00022723"/>
    </source>
</evidence>
<dbReference type="EMBL" id="ML994061">
    <property type="protein sequence ID" value="KAF2199695.1"/>
    <property type="molecule type" value="Genomic_DNA"/>
</dbReference>
<comment type="catalytic activity">
    <reaction evidence="12">
        <text>(S)-lactate + 2 Fe(III)-[cytochrome c] = 2 Fe(II)-[cytochrome c] + pyruvate + 2 H(+)</text>
        <dbReference type="Rhea" id="RHEA:19909"/>
        <dbReference type="Rhea" id="RHEA-COMP:10350"/>
        <dbReference type="Rhea" id="RHEA-COMP:14399"/>
        <dbReference type="ChEBI" id="CHEBI:15361"/>
        <dbReference type="ChEBI" id="CHEBI:15378"/>
        <dbReference type="ChEBI" id="CHEBI:16651"/>
        <dbReference type="ChEBI" id="CHEBI:29033"/>
        <dbReference type="ChEBI" id="CHEBI:29034"/>
        <dbReference type="EC" id="1.1.2.3"/>
    </reaction>
    <physiologicalReaction direction="left-to-right" evidence="12">
        <dbReference type="Rhea" id="RHEA:19910"/>
    </physiologicalReaction>
</comment>
<feature type="domain" description="FMN hydroxy acid dehydrogenase" evidence="19">
    <location>
        <begin position="112"/>
        <end position="487"/>
    </location>
</feature>
<name>A0A9P4JIE3_9PLEO</name>
<keyword evidence="10" id="KW-0408">Iron</keyword>
<keyword evidence="21" id="KW-1185">Reference proteome</keyword>
<evidence type="ECO:0000256" key="14">
    <source>
        <dbReference type="ARBA" id="ARBA00061589"/>
    </source>
</evidence>
<dbReference type="InterPro" id="IPR036400">
    <property type="entry name" value="Cyt_B5-like_heme/steroid_sf"/>
</dbReference>
<keyword evidence="8" id="KW-0479">Metal-binding</keyword>
<evidence type="ECO:0000256" key="10">
    <source>
        <dbReference type="ARBA" id="ARBA00023004"/>
    </source>
</evidence>
<keyword evidence="5" id="KW-0349">Heme</keyword>
<dbReference type="PROSITE" id="PS50255">
    <property type="entry name" value="CYTOCHROME_B5_2"/>
    <property type="match status" value="1"/>
</dbReference>
<dbReference type="InterPro" id="IPR013785">
    <property type="entry name" value="Aldolase_TIM"/>
</dbReference>
<dbReference type="InterPro" id="IPR037458">
    <property type="entry name" value="L-MDH/L-LDH_FMN-bd"/>
</dbReference>
<evidence type="ECO:0000313" key="20">
    <source>
        <dbReference type="EMBL" id="KAF2199695.1"/>
    </source>
</evidence>
<keyword evidence="6" id="KW-0285">Flavoprotein</keyword>
<comment type="subunit">
    <text evidence="4">Homotetramer.</text>
</comment>
<organism evidence="20 21">
    <name type="scientific">Delitschia confertaspora ATCC 74209</name>
    <dbReference type="NCBI Taxonomy" id="1513339"/>
    <lineage>
        <taxon>Eukaryota</taxon>
        <taxon>Fungi</taxon>
        <taxon>Dikarya</taxon>
        <taxon>Ascomycota</taxon>
        <taxon>Pezizomycotina</taxon>
        <taxon>Dothideomycetes</taxon>
        <taxon>Pleosporomycetidae</taxon>
        <taxon>Pleosporales</taxon>
        <taxon>Delitschiaceae</taxon>
        <taxon>Delitschia</taxon>
    </lineage>
</organism>
<gene>
    <name evidence="20" type="ORF">GQ43DRAFT_456989</name>
</gene>
<evidence type="ECO:0000256" key="1">
    <source>
        <dbReference type="ARBA" id="ARBA00001917"/>
    </source>
</evidence>
<feature type="domain" description="Cytochrome b5 heme-binding" evidence="18">
    <location>
        <begin position="6"/>
        <end position="83"/>
    </location>
</feature>
<sequence length="527" mass="57581">MSEKKEKLVSASTVRQHCTAEDCWVVVDGKVWDISSFLPEHPGGAEVILTHAGCDATSTYNSIHAPALLFNTLGPSKLIGHIDTTTISSIPADEWIKPPPSKSAELLLSEKPPLETLISSHDFETVASKTLSAKAWAFYSSAATDCVTHRANKEYFDRIWFRPRVLRNMAGPVNMRTTILEERKCRGKQEDVDMPDVSMSAPFFCAPAAMARLVHDSGEMGIAKGCAEKGVVQCISTNASFPASEICGTVSPDHPFLFQLYVNKDRSATSKLLKSFPKSIKAILVTVDAATPGKREADERVRSDESLMTPMSGARAVNDKKGGALGRIMGNYIDPGLNWEDLKWLRKETRLPIVVKGVMSVEDAVMCAETGVEGVVISNHGGRNLDTSPPSLRVLLQLHLTRPDVFGKLDVYLDGGIRRGTDVLKALCLGAKAVGIGRPFLYNLNYGSEGVAHLIDILKDELEVAMKLIGITDLSQAGPQYLDLGESIRGLISLTSENPPDRRTREGKIGVKHRFREKRSEKNGRSN</sequence>
<evidence type="ECO:0000256" key="11">
    <source>
        <dbReference type="ARBA" id="ARBA00023128"/>
    </source>
</evidence>
<dbReference type="EC" id="1.1.2.3" evidence="15"/>
<evidence type="ECO:0000259" key="19">
    <source>
        <dbReference type="PROSITE" id="PS51349"/>
    </source>
</evidence>
<evidence type="ECO:0000256" key="3">
    <source>
        <dbReference type="ARBA" id="ARBA00004569"/>
    </source>
</evidence>
<dbReference type="PROSITE" id="PS00191">
    <property type="entry name" value="CYTOCHROME_B5_1"/>
    <property type="match status" value="1"/>
</dbReference>
<dbReference type="InterPro" id="IPR018506">
    <property type="entry name" value="Cyt_B5_heme-BS"/>
</dbReference>
<evidence type="ECO:0000313" key="21">
    <source>
        <dbReference type="Proteomes" id="UP000799536"/>
    </source>
</evidence>
<reference evidence="20" key="1">
    <citation type="journal article" date="2020" name="Stud. Mycol.">
        <title>101 Dothideomycetes genomes: a test case for predicting lifestyles and emergence of pathogens.</title>
        <authorList>
            <person name="Haridas S."/>
            <person name="Albert R."/>
            <person name="Binder M."/>
            <person name="Bloem J."/>
            <person name="Labutti K."/>
            <person name="Salamov A."/>
            <person name="Andreopoulos B."/>
            <person name="Baker S."/>
            <person name="Barry K."/>
            <person name="Bills G."/>
            <person name="Bluhm B."/>
            <person name="Cannon C."/>
            <person name="Castanera R."/>
            <person name="Culley D."/>
            <person name="Daum C."/>
            <person name="Ezra D."/>
            <person name="Gonzalez J."/>
            <person name="Henrissat B."/>
            <person name="Kuo A."/>
            <person name="Liang C."/>
            <person name="Lipzen A."/>
            <person name="Lutzoni F."/>
            <person name="Magnuson J."/>
            <person name="Mondo S."/>
            <person name="Nolan M."/>
            <person name="Ohm R."/>
            <person name="Pangilinan J."/>
            <person name="Park H.-J."/>
            <person name="Ramirez L."/>
            <person name="Alfaro M."/>
            <person name="Sun H."/>
            <person name="Tritt A."/>
            <person name="Yoshinaga Y."/>
            <person name="Zwiers L.-H."/>
            <person name="Turgeon B."/>
            <person name="Goodwin S."/>
            <person name="Spatafora J."/>
            <person name="Crous P."/>
            <person name="Grigoriev I."/>
        </authorList>
    </citation>
    <scope>NUCLEOTIDE SEQUENCE</scope>
    <source>
        <strain evidence="20">ATCC 74209</strain>
    </source>
</reference>
<comment type="similarity">
    <text evidence="13">In the C-terminal section; belongs to the FMN-dependent alpha-hydroxy acid dehydrogenase family.</text>
</comment>
<dbReference type="AlphaFoldDB" id="A0A9P4JIE3"/>
<evidence type="ECO:0000256" key="2">
    <source>
        <dbReference type="ARBA" id="ARBA00001970"/>
    </source>
</evidence>
<dbReference type="SUPFAM" id="SSF55856">
    <property type="entry name" value="Cytochrome b5-like heme/steroid binding domain"/>
    <property type="match status" value="1"/>
</dbReference>
<feature type="compositionally biased region" description="Basic and acidic residues" evidence="17">
    <location>
        <begin position="518"/>
        <end position="527"/>
    </location>
</feature>
<evidence type="ECO:0000256" key="12">
    <source>
        <dbReference type="ARBA" id="ARBA00052399"/>
    </source>
</evidence>
<dbReference type="InterPro" id="IPR000262">
    <property type="entry name" value="FMN-dep_DH"/>
</dbReference>
<dbReference type="Pfam" id="PF00173">
    <property type="entry name" value="Cyt-b5"/>
    <property type="match status" value="1"/>
</dbReference>
<comment type="cofactor">
    <cofactor evidence="1">
        <name>FMN</name>
        <dbReference type="ChEBI" id="CHEBI:58210"/>
    </cofactor>
</comment>
<dbReference type="GO" id="GO:0020037">
    <property type="term" value="F:heme binding"/>
    <property type="evidence" value="ECO:0007669"/>
    <property type="project" value="InterPro"/>
</dbReference>
<protein>
    <recommendedName>
        <fullName evidence="16">L-lactate dehydrogenase (cytochrome)</fullName>
        <ecNumber evidence="15">1.1.2.3</ecNumber>
    </recommendedName>
</protein>
<dbReference type="Proteomes" id="UP000799536">
    <property type="component" value="Unassembled WGS sequence"/>
</dbReference>
<dbReference type="GO" id="GO:0005758">
    <property type="term" value="C:mitochondrial intermembrane space"/>
    <property type="evidence" value="ECO:0007669"/>
    <property type="project" value="UniProtKB-SubCell"/>
</dbReference>
<feature type="region of interest" description="Disordered" evidence="17">
    <location>
        <begin position="495"/>
        <end position="527"/>
    </location>
</feature>
<keyword evidence="7" id="KW-0288">FMN</keyword>
<dbReference type="GO" id="GO:0004460">
    <property type="term" value="F:L-lactate dehydrogenase (cytochrome) activity"/>
    <property type="evidence" value="ECO:0007669"/>
    <property type="project" value="UniProtKB-EC"/>
</dbReference>
<dbReference type="CDD" id="cd02922">
    <property type="entry name" value="FCB2_FMN"/>
    <property type="match status" value="1"/>
</dbReference>
<dbReference type="Pfam" id="PF01070">
    <property type="entry name" value="FMN_dh"/>
    <property type="match status" value="1"/>
</dbReference>
<comment type="similarity">
    <text evidence="14">In the N-terminal section; belongs to the cytochrome b5 family.</text>
</comment>